<dbReference type="CDD" id="cd20009">
    <property type="entry name" value="PBP1_RafR-like"/>
    <property type="match status" value="1"/>
</dbReference>
<dbReference type="InterPro" id="IPR000843">
    <property type="entry name" value="HTH_LacI"/>
</dbReference>
<protein>
    <submittedName>
        <fullName evidence="5">LacI family transcriptional regulator</fullName>
    </submittedName>
</protein>
<dbReference type="OrthoDB" id="8328706at2"/>
<dbReference type="RefSeq" id="WP_101290441.1">
    <property type="nucleotide sequence ID" value="NZ_FOUQ01000002.1"/>
</dbReference>
<dbReference type="InterPro" id="IPR028082">
    <property type="entry name" value="Peripla_BP_I"/>
</dbReference>
<sequence length="341" mass="38081">MGDDRARLNLKSLARHLDLSITTVSRALRNGPEVRKETIERVQKAAAELGYVRDFGGLTLRTGLSYSICVLMSAVPPDDIADTGSVGLLQGVHEVAQAAGYAVTAVPLAPGADPIDALKTIIDGRRADGLIFDHTLPMDPRVRFLLERDFPFVTFGRTELFTPHAWFDIDDEDATYRAVRHLLASGYRRICLINPPTEFMFSQYRQRGYRKALAEAGVEIDPRLVLDLDLTARRTRASVKDLMVQESPPDAFICVNDITSLGMMTGLRDIGLDPADFGFCASTTTRLIEYVEPTPVSFYFPLQEAGRRLTRLMLRRLEGETDITQLQELAVAEMHVPTRRR</sequence>
<dbReference type="Gene3D" id="1.10.260.40">
    <property type="entry name" value="lambda repressor-like DNA-binding domains"/>
    <property type="match status" value="1"/>
</dbReference>
<comment type="caution">
    <text evidence="5">The sequence shown here is derived from an EMBL/GenBank/DDBJ whole genome shotgun (WGS) entry which is preliminary data.</text>
</comment>
<dbReference type="InterPro" id="IPR010982">
    <property type="entry name" value="Lambda_DNA-bd_dom_sf"/>
</dbReference>
<dbReference type="PROSITE" id="PS50932">
    <property type="entry name" value="HTH_LACI_2"/>
    <property type="match status" value="1"/>
</dbReference>
<accession>A0A1I4RUX8</accession>
<evidence type="ECO:0000256" key="3">
    <source>
        <dbReference type="ARBA" id="ARBA00023163"/>
    </source>
</evidence>
<dbReference type="GO" id="GO:0000976">
    <property type="term" value="F:transcription cis-regulatory region binding"/>
    <property type="evidence" value="ECO:0007669"/>
    <property type="project" value="TreeGrafter"/>
</dbReference>
<dbReference type="SUPFAM" id="SSF47413">
    <property type="entry name" value="lambda repressor-like DNA-binding domains"/>
    <property type="match status" value="1"/>
</dbReference>
<dbReference type="Gene3D" id="3.40.50.2300">
    <property type="match status" value="2"/>
</dbReference>
<dbReference type="GO" id="GO:0003700">
    <property type="term" value="F:DNA-binding transcription factor activity"/>
    <property type="evidence" value="ECO:0007669"/>
    <property type="project" value="TreeGrafter"/>
</dbReference>
<dbReference type="SMART" id="SM00354">
    <property type="entry name" value="HTH_LACI"/>
    <property type="match status" value="1"/>
</dbReference>
<keyword evidence="6" id="KW-1185">Reference proteome</keyword>
<dbReference type="Pfam" id="PF00356">
    <property type="entry name" value="LacI"/>
    <property type="match status" value="1"/>
</dbReference>
<proteinExistence type="predicted"/>
<evidence type="ECO:0000256" key="2">
    <source>
        <dbReference type="ARBA" id="ARBA00023125"/>
    </source>
</evidence>
<evidence type="ECO:0000256" key="1">
    <source>
        <dbReference type="ARBA" id="ARBA00023015"/>
    </source>
</evidence>
<reference evidence="5 6" key="1">
    <citation type="submission" date="2017-12" db="EMBL/GenBank/DDBJ databases">
        <title>Anaerobic carbon monoxide metabolism by Pleomorphomonas carboxyditropha sp. nov., a new mesophilic hydrogenogenic carboxidotroph.</title>
        <authorList>
            <person name="Esquivel-Elizondo S."/>
            <person name="Krajmalnik-Brown R."/>
        </authorList>
    </citation>
    <scope>NUCLEOTIDE SEQUENCE [LARGE SCALE GENOMIC DNA]</scope>
    <source>
        <strain evidence="5 6">R5-392</strain>
    </source>
</reference>
<organism evidence="5 6">
    <name type="scientific">Pleomorphomonas diazotrophica</name>
    <dbReference type="NCBI Taxonomy" id="1166257"/>
    <lineage>
        <taxon>Bacteria</taxon>
        <taxon>Pseudomonadati</taxon>
        <taxon>Pseudomonadota</taxon>
        <taxon>Alphaproteobacteria</taxon>
        <taxon>Hyphomicrobiales</taxon>
        <taxon>Pleomorphomonadaceae</taxon>
        <taxon>Pleomorphomonas</taxon>
    </lineage>
</organism>
<dbReference type="InterPro" id="IPR001761">
    <property type="entry name" value="Peripla_BP/Lac1_sug-bd_dom"/>
</dbReference>
<evidence type="ECO:0000313" key="5">
    <source>
        <dbReference type="EMBL" id="PKR88038.1"/>
    </source>
</evidence>
<keyword evidence="2" id="KW-0238">DNA-binding</keyword>
<dbReference type="EMBL" id="PJNW01000014">
    <property type="protein sequence ID" value="PKR88038.1"/>
    <property type="molecule type" value="Genomic_DNA"/>
</dbReference>
<dbReference type="Proteomes" id="UP000233491">
    <property type="component" value="Unassembled WGS sequence"/>
</dbReference>
<gene>
    <name evidence="5" type="ORF">CXZ10_16400</name>
</gene>
<dbReference type="PANTHER" id="PTHR30146:SF109">
    <property type="entry name" value="HTH-TYPE TRANSCRIPTIONAL REGULATOR GALS"/>
    <property type="match status" value="1"/>
</dbReference>
<keyword evidence="3" id="KW-0804">Transcription</keyword>
<keyword evidence="1" id="KW-0805">Transcription regulation</keyword>
<dbReference type="Pfam" id="PF00532">
    <property type="entry name" value="Peripla_BP_1"/>
    <property type="match status" value="1"/>
</dbReference>
<feature type="domain" description="HTH lacI-type" evidence="4">
    <location>
        <begin position="8"/>
        <end position="62"/>
    </location>
</feature>
<dbReference type="CDD" id="cd01392">
    <property type="entry name" value="HTH_LacI"/>
    <property type="match status" value="1"/>
</dbReference>
<dbReference type="PANTHER" id="PTHR30146">
    <property type="entry name" value="LACI-RELATED TRANSCRIPTIONAL REPRESSOR"/>
    <property type="match status" value="1"/>
</dbReference>
<name>A0A1I4RUX8_9HYPH</name>
<evidence type="ECO:0000259" key="4">
    <source>
        <dbReference type="PROSITE" id="PS50932"/>
    </source>
</evidence>
<dbReference type="AlphaFoldDB" id="A0A1I4RUX8"/>
<dbReference type="SUPFAM" id="SSF53822">
    <property type="entry name" value="Periplasmic binding protein-like I"/>
    <property type="match status" value="1"/>
</dbReference>
<evidence type="ECO:0000313" key="6">
    <source>
        <dbReference type="Proteomes" id="UP000233491"/>
    </source>
</evidence>